<dbReference type="AlphaFoldDB" id="A0A0W7X1I3"/>
<organism evidence="1 2">
    <name type="scientific">Streptomyces silvensis</name>
    <dbReference type="NCBI Taxonomy" id="1765722"/>
    <lineage>
        <taxon>Bacteria</taxon>
        <taxon>Bacillati</taxon>
        <taxon>Actinomycetota</taxon>
        <taxon>Actinomycetes</taxon>
        <taxon>Kitasatosporales</taxon>
        <taxon>Streptomycetaceae</taxon>
        <taxon>Streptomyces</taxon>
    </lineage>
</organism>
<dbReference type="OrthoDB" id="4287124at2"/>
<evidence type="ECO:0000313" key="1">
    <source>
        <dbReference type="EMBL" id="KUF16712.1"/>
    </source>
</evidence>
<keyword evidence="2" id="KW-1185">Reference proteome</keyword>
<dbReference type="Proteomes" id="UP000054804">
    <property type="component" value="Unassembled WGS sequence"/>
</dbReference>
<dbReference type="Pfam" id="PF19465">
    <property type="entry name" value="DUF6002"/>
    <property type="match status" value="1"/>
</dbReference>
<dbReference type="InterPro" id="IPR046044">
    <property type="entry name" value="DUF6002"/>
</dbReference>
<gene>
    <name evidence="1" type="ORF">AT728_22530</name>
</gene>
<dbReference type="EMBL" id="LOCL01000036">
    <property type="protein sequence ID" value="KUF16712.1"/>
    <property type="molecule type" value="Genomic_DNA"/>
</dbReference>
<name>A0A0W7X1I3_9ACTN</name>
<comment type="caution">
    <text evidence="1">The sequence shown here is derived from an EMBL/GenBank/DDBJ whole genome shotgun (WGS) entry which is preliminary data.</text>
</comment>
<evidence type="ECO:0000313" key="2">
    <source>
        <dbReference type="Proteomes" id="UP000054804"/>
    </source>
</evidence>
<sequence>MTTTYSRPAAAAPRAGDADPLRVLVHYYDELSRTLDATGRRSRTDAFSPGWQLPPLTPALEDFFAPGTISAQALGTHRDTRLALLNLMHNPATRTTKTLASLMIVARAAAHIRRTGEPVMIITPSSANKATALRDAVRRAHESGLADSEELRIVCVLPTSSSHKVWRSSLTDDPALSARNPLAVRDSAGSHEVKELARAVADQEADAVFARHGLRLWHTLDLDNYVVADTARALFERDRLPAVPRVHAHAVSSAFGLLGHFYGQQQHTGRAWPDTGAQYFLVQHLDTADMVASYYHGAFDHRPAWQHGDGVYTQHADPHFPQRTYAPDERLDPTFYTRTPATSPRMNEIIRKQGGGGIVVSLAECLDRYPHIRRLLEPAGVDLPADPRQLREWSLVMALTGVLNAVDRDLLDLPEVLVHGSGSYHADHYRPPESHQLHPVAGYDGLRDLVHAAASS</sequence>
<dbReference type="RefSeq" id="WP_058848981.1">
    <property type="nucleotide sequence ID" value="NZ_LOCL01000036.1"/>
</dbReference>
<reference evidence="1 2" key="1">
    <citation type="submission" date="2015-12" db="EMBL/GenBank/DDBJ databases">
        <title>Draft genome sequence of Streptomyces silvensis ATCC 53525, a producer of novel hormone antagonists.</title>
        <authorList>
            <person name="Johnston C.W."/>
            <person name="Li Y."/>
            <person name="Magarvey N.A."/>
        </authorList>
    </citation>
    <scope>NUCLEOTIDE SEQUENCE [LARGE SCALE GENOMIC DNA]</scope>
    <source>
        <strain evidence="1 2">ATCC 53525</strain>
    </source>
</reference>
<protein>
    <submittedName>
        <fullName evidence="1">Uncharacterized protein</fullName>
    </submittedName>
</protein>
<accession>A0A0W7X1I3</accession>
<proteinExistence type="predicted"/>
<dbReference type="STRING" id="1765722.AT728_22530"/>